<dbReference type="InterPro" id="IPR008906">
    <property type="entry name" value="HATC_C_dom"/>
</dbReference>
<evidence type="ECO:0000313" key="3">
    <source>
        <dbReference type="EMBL" id="KAJ9561893.1"/>
    </source>
</evidence>
<protein>
    <recommendedName>
        <fullName evidence="2">HAT C-terminal dimerisation domain-containing protein</fullName>
    </recommendedName>
</protein>
<name>A0AA38U3P7_9ASTR</name>
<feature type="non-terminal residue" evidence="3">
    <location>
        <position position="278"/>
    </location>
</feature>
<gene>
    <name evidence="3" type="ORF">OSB04_007053</name>
</gene>
<proteinExistence type="predicted"/>
<dbReference type="InterPro" id="IPR012337">
    <property type="entry name" value="RNaseH-like_sf"/>
</dbReference>
<evidence type="ECO:0000256" key="1">
    <source>
        <dbReference type="SAM" id="Phobius"/>
    </source>
</evidence>
<dbReference type="EMBL" id="JARYMX010000002">
    <property type="protein sequence ID" value="KAJ9561893.1"/>
    <property type="molecule type" value="Genomic_DNA"/>
</dbReference>
<dbReference type="PANTHER" id="PTHR46481:SF6">
    <property type="entry name" value="ZINC FINGER BED DOMAIN-CONTAINING PROTEIN RICESLEEPER 2-LIKE"/>
    <property type="match status" value="1"/>
</dbReference>
<accession>A0AA38U3P7</accession>
<dbReference type="Proteomes" id="UP001172457">
    <property type="component" value="Chromosome 2"/>
</dbReference>
<dbReference type="InterPro" id="IPR052035">
    <property type="entry name" value="ZnF_BED_domain_contain"/>
</dbReference>
<organism evidence="3 4">
    <name type="scientific">Centaurea solstitialis</name>
    <name type="common">yellow star-thistle</name>
    <dbReference type="NCBI Taxonomy" id="347529"/>
    <lineage>
        <taxon>Eukaryota</taxon>
        <taxon>Viridiplantae</taxon>
        <taxon>Streptophyta</taxon>
        <taxon>Embryophyta</taxon>
        <taxon>Tracheophyta</taxon>
        <taxon>Spermatophyta</taxon>
        <taxon>Magnoliopsida</taxon>
        <taxon>eudicotyledons</taxon>
        <taxon>Gunneridae</taxon>
        <taxon>Pentapetalae</taxon>
        <taxon>asterids</taxon>
        <taxon>campanulids</taxon>
        <taxon>Asterales</taxon>
        <taxon>Asteraceae</taxon>
        <taxon>Carduoideae</taxon>
        <taxon>Cardueae</taxon>
        <taxon>Centaureinae</taxon>
        <taxon>Centaurea</taxon>
    </lineage>
</organism>
<feature type="transmembrane region" description="Helical" evidence="1">
    <location>
        <begin position="157"/>
        <end position="176"/>
    </location>
</feature>
<dbReference type="PANTHER" id="PTHR46481">
    <property type="entry name" value="ZINC FINGER BED DOMAIN-CONTAINING PROTEIN 4"/>
    <property type="match status" value="1"/>
</dbReference>
<evidence type="ECO:0000313" key="4">
    <source>
        <dbReference type="Proteomes" id="UP001172457"/>
    </source>
</evidence>
<sequence length="278" mass="31946">MLLQMILVSILKTNFTSKNLLLHDGELFHVCCCAHILNLIVQDGLKEIDEAVIKIRRKIVKYIRGSEGRKIKFRQCILQTSLESKQGLHQDVPTRWNSTYKMLSSALYYRRALCYYSMCDSNYESCPTEEEWTRVEKISGFLGVFYEATNAFFPGPFILHQTCTFLMCFLFNSIWLRRVKVFDQYMKKIAQQMLKKGQQELVQYTSSELDATQKSQLELLARDVLCLPISTVASESAFSLSGRILDQYHSSMSPPTVEALVAQEIVMAEVKSAEITEN</sequence>
<dbReference type="Pfam" id="PF05699">
    <property type="entry name" value="Dimer_Tnp_hAT"/>
    <property type="match status" value="1"/>
</dbReference>
<dbReference type="GO" id="GO:0046983">
    <property type="term" value="F:protein dimerization activity"/>
    <property type="evidence" value="ECO:0007669"/>
    <property type="project" value="InterPro"/>
</dbReference>
<dbReference type="SUPFAM" id="SSF53098">
    <property type="entry name" value="Ribonuclease H-like"/>
    <property type="match status" value="1"/>
</dbReference>
<evidence type="ECO:0000259" key="2">
    <source>
        <dbReference type="Pfam" id="PF05699"/>
    </source>
</evidence>
<comment type="caution">
    <text evidence="3">The sequence shown here is derived from an EMBL/GenBank/DDBJ whole genome shotgun (WGS) entry which is preliminary data.</text>
</comment>
<keyword evidence="1" id="KW-0472">Membrane</keyword>
<keyword evidence="4" id="KW-1185">Reference proteome</keyword>
<dbReference type="AlphaFoldDB" id="A0AA38U3P7"/>
<feature type="domain" description="HAT C-terminal dimerisation" evidence="2">
    <location>
        <begin position="216"/>
        <end position="263"/>
    </location>
</feature>
<keyword evidence="1" id="KW-0812">Transmembrane</keyword>
<keyword evidence="1" id="KW-1133">Transmembrane helix</keyword>
<reference evidence="3" key="1">
    <citation type="submission" date="2023-03" db="EMBL/GenBank/DDBJ databases">
        <title>Chromosome-scale reference genome and RAD-based genetic map of yellow starthistle (Centaurea solstitialis) reveal putative structural variation and QTLs associated with invader traits.</title>
        <authorList>
            <person name="Reatini B."/>
            <person name="Cang F.A."/>
            <person name="Jiang Q."/>
            <person name="Mckibben M.T.W."/>
            <person name="Barker M.S."/>
            <person name="Rieseberg L.H."/>
            <person name="Dlugosch K.M."/>
        </authorList>
    </citation>
    <scope>NUCLEOTIDE SEQUENCE</scope>
    <source>
        <strain evidence="3">CAN-66</strain>
        <tissue evidence="3">Leaf</tissue>
    </source>
</reference>